<evidence type="ECO:0000313" key="2">
    <source>
        <dbReference type="EMBL" id="KAK1631352.1"/>
    </source>
</evidence>
<dbReference type="Pfam" id="PF12776">
    <property type="entry name" value="Myb_DNA-bind_3"/>
    <property type="match status" value="1"/>
</dbReference>
<dbReference type="PANTHER" id="PTHR46934:SF11">
    <property type="entry name" value="MYB_SANT-LIKE DOMAIN-CONTAINING PROTEIN"/>
    <property type="match status" value="1"/>
</dbReference>
<dbReference type="InterPro" id="IPR024752">
    <property type="entry name" value="Myb/SANT-like_dom"/>
</dbReference>
<keyword evidence="3" id="KW-1185">Reference proteome</keyword>
<dbReference type="PANTHER" id="PTHR46934">
    <property type="entry name" value="MYB_DNA-BIND_3 DOMAIN-CONTAINING PROTEIN-RELATED"/>
    <property type="match status" value="1"/>
</dbReference>
<dbReference type="EMBL" id="JAUUTY010000005">
    <property type="protein sequence ID" value="KAK1631352.1"/>
    <property type="molecule type" value="Genomic_DNA"/>
</dbReference>
<dbReference type="Proteomes" id="UP001231189">
    <property type="component" value="Unassembled WGS sequence"/>
</dbReference>
<dbReference type="AlphaFoldDB" id="A0AAD8W1D8"/>
<reference evidence="2" key="1">
    <citation type="submission" date="2023-07" db="EMBL/GenBank/DDBJ databases">
        <title>A chromosome-level genome assembly of Lolium multiflorum.</title>
        <authorList>
            <person name="Chen Y."/>
            <person name="Copetti D."/>
            <person name="Kolliker R."/>
            <person name="Studer B."/>
        </authorList>
    </citation>
    <scope>NUCLEOTIDE SEQUENCE</scope>
    <source>
        <strain evidence="2">02402/16</strain>
        <tissue evidence="2">Leaf</tissue>
    </source>
</reference>
<protein>
    <recommendedName>
        <fullName evidence="1">Myb/SANT-like domain-containing protein</fullName>
    </recommendedName>
</protein>
<accession>A0AAD8W1D8</accession>
<evidence type="ECO:0000259" key="1">
    <source>
        <dbReference type="Pfam" id="PF12776"/>
    </source>
</evidence>
<sequence>MMVKCFNSRHKHVQFTKSQIQDKEKDLKRDYRMLRDARKQSGVGWDEERCMIQAEPHLWDNLEISFGKRIKKFRKNGYFPLYDLLGSLYESQIAEGNLNFTSMAEPSERDEEITTIESDGEHDDGREFEKVVPVEEDFQVTSQRDESTSAVGVAKEKLKISKKPKRSPKKPNQSSGDALVGVMKRFVDIKEKESNKDDTVDFSITRCMAELRNLEGVTGDLKVKCYDIFRCAKSCEIFINAVAEKDGSALAWLKSQIVESVVLGKLMI</sequence>
<gene>
    <name evidence="2" type="ORF">QYE76_005667</name>
</gene>
<name>A0AAD8W1D8_LOLMU</name>
<feature type="domain" description="Myb/SANT-like" evidence="1">
    <location>
        <begin position="1"/>
        <end position="61"/>
    </location>
</feature>
<organism evidence="2 3">
    <name type="scientific">Lolium multiflorum</name>
    <name type="common">Italian ryegrass</name>
    <name type="synonym">Lolium perenne subsp. multiflorum</name>
    <dbReference type="NCBI Taxonomy" id="4521"/>
    <lineage>
        <taxon>Eukaryota</taxon>
        <taxon>Viridiplantae</taxon>
        <taxon>Streptophyta</taxon>
        <taxon>Embryophyta</taxon>
        <taxon>Tracheophyta</taxon>
        <taxon>Spermatophyta</taxon>
        <taxon>Magnoliopsida</taxon>
        <taxon>Liliopsida</taxon>
        <taxon>Poales</taxon>
        <taxon>Poaceae</taxon>
        <taxon>BOP clade</taxon>
        <taxon>Pooideae</taxon>
        <taxon>Poodae</taxon>
        <taxon>Poeae</taxon>
        <taxon>Poeae Chloroplast Group 2 (Poeae type)</taxon>
        <taxon>Loliodinae</taxon>
        <taxon>Loliinae</taxon>
        <taxon>Lolium</taxon>
    </lineage>
</organism>
<comment type="caution">
    <text evidence="2">The sequence shown here is derived from an EMBL/GenBank/DDBJ whole genome shotgun (WGS) entry which is preliminary data.</text>
</comment>
<proteinExistence type="predicted"/>
<evidence type="ECO:0000313" key="3">
    <source>
        <dbReference type="Proteomes" id="UP001231189"/>
    </source>
</evidence>